<keyword evidence="13" id="KW-1003">Cell membrane</keyword>
<evidence type="ECO:0000256" key="1">
    <source>
        <dbReference type="ARBA" id="ARBA00004388"/>
    </source>
</evidence>
<keyword evidence="8" id="KW-0735">Signal-anchor</keyword>
<evidence type="ECO:0000256" key="9">
    <source>
        <dbReference type="ARBA" id="ARBA00031445"/>
    </source>
</evidence>
<organism evidence="16 17">
    <name type="scientific">Candidatus Thiomargarita nelsonii</name>
    <dbReference type="NCBI Taxonomy" id="1003181"/>
    <lineage>
        <taxon>Bacteria</taxon>
        <taxon>Pseudomonadati</taxon>
        <taxon>Pseudomonadota</taxon>
        <taxon>Gammaproteobacteria</taxon>
        <taxon>Thiotrichales</taxon>
        <taxon>Thiotrichaceae</taxon>
        <taxon>Thiomargarita</taxon>
    </lineage>
</organism>
<evidence type="ECO:0000256" key="8">
    <source>
        <dbReference type="ARBA" id="ARBA00022968"/>
    </source>
</evidence>
<keyword evidence="6" id="KW-0997">Cell inner membrane</keyword>
<protein>
    <recommendedName>
        <fullName evidence="5 13">3-deoxy-D-manno-octulosonic acid transferase</fullName>
        <shortName evidence="13">Kdo transferase</shortName>
        <ecNumber evidence="4 13">2.4.99.12</ecNumber>
    </recommendedName>
    <alternativeName>
        <fullName evidence="9 13">Lipid IV(A) 3-deoxy-D-manno-octulosonic acid transferase</fullName>
    </alternativeName>
</protein>
<dbReference type="FunFam" id="3.40.50.11720:FF:000001">
    <property type="entry name" value="3-deoxy-D-manno-octulosonic acid transferase"/>
    <property type="match status" value="1"/>
</dbReference>
<evidence type="ECO:0000256" key="13">
    <source>
        <dbReference type="RuleBase" id="RU365103"/>
    </source>
</evidence>
<feature type="transmembrane region" description="Helical" evidence="13">
    <location>
        <begin position="7"/>
        <end position="26"/>
    </location>
</feature>
<name>A0A176RSU1_9GAMM</name>
<keyword evidence="17" id="KW-1185">Reference proteome</keyword>
<keyword evidence="13" id="KW-1133">Transmembrane helix</keyword>
<comment type="caution">
    <text evidence="16">The sequence shown here is derived from an EMBL/GenBank/DDBJ whole genome shotgun (WGS) entry which is preliminary data.</text>
</comment>
<evidence type="ECO:0000256" key="6">
    <source>
        <dbReference type="ARBA" id="ARBA00022519"/>
    </source>
</evidence>
<comment type="catalytic activity">
    <reaction evidence="10 13">
        <text>lipid IVA (E. coli) + CMP-3-deoxy-beta-D-manno-octulosonate = alpha-Kdo-(2-&gt;6)-lipid IVA (E. coli) + CMP + H(+)</text>
        <dbReference type="Rhea" id="RHEA:28066"/>
        <dbReference type="ChEBI" id="CHEBI:15378"/>
        <dbReference type="ChEBI" id="CHEBI:58603"/>
        <dbReference type="ChEBI" id="CHEBI:60364"/>
        <dbReference type="ChEBI" id="CHEBI:60377"/>
        <dbReference type="ChEBI" id="CHEBI:85987"/>
        <dbReference type="EC" id="2.4.99.12"/>
    </reaction>
</comment>
<dbReference type="GO" id="GO:0009244">
    <property type="term" value="P:lipopolysaccharide core region biosynthetic process"/>
    <property type="evidence" value="ECO:0007669"/>
    <property type="project" value="UniProtKB-UniRule"/>
</dbReference>
<dbReference type="Proteomes" id="UP000076962">
    <property type="component" value="Unassembled WGS sequence"/>
</dbReference>
<feature type="site" description="Transition state stabilizer" evidence="12">
    <location>
        <position position="209"/>
    </location>
</feature>
<reference evidence="16 17" key="1">
    <citation type="submission" date="2016-05" db="EMBL/GenBank/DDBJ databases">
        <title>Single-cell genome of chain-forming Candidatus Thiomargarita nelsonii and comparison to other large sulfur-oxidizing bacteria.</title>
        <authorList>
            <person name="Winkel M."/>
            <person name="Salman V."/>
            <person name="Woyke T."/>
            <person name="Schulz-Vogt H."/>
            <person name="Richter M."/>
            <person name="Flood B."/>
            <person name="Bailey J."/>
            <person name="Amann R."/>
            <person name="Mussmann M."/>
        </authorList>
    </citation>
    <scope>NUCLEOTIDE SEQUENCE [LARGE SCALE GENOMIC DNA]</scope>
    <source>
        <strain evidence="16 17">THI036</strain>
    </source>
</reference>
<dbReference type="Gene3D" id="3.40.50.11720">
    <property type="entry name" value="3-Deoxy-D-manno-octulosonic-acid transferase, N-terminal domain"/>
    <property type="match status" value="1"/>
</dbReference>
<evidence type="ECO:0000256" key="5">
    <source>
        <dbReference type="ARBA" id="ARBA00019077"/>
    </source>
</evidence>
<comment type="pathway">
    <text evidence="2 13">Bacterial outer membrane biogenesis; LPS core biosynthesis.</text>
</comment>
<feature type="domain" description="Glycosyl transferase family 1" evidence="14">
    <location>
        <begin position="290"/>
        <end position="397"/>
    </location>
</feature>
<dbReference type="PANTHER" id="PTHR42755">
    <property type="entry name" value="3-DEOXY-MANNO-OCTULOSONATE CYTIDYLYLTRANSFERASE"/>
    <property type="match status" value="1"/>
</dbReference>
<dbReference type="EMBL" id="LUTY01003081">
    <property type="protein sequence ID" value="OAD18798.1"/>
    <property type="molecule type" value="Genomic_DNA"/>
</dbReference>
<dbReference type="NCBIfam" id="NF004388">
    <property type="entry name" value="PRK05749.1-4"/>
    <property type="match status" value="1"/>
</dbReference>
<gene>
    <name evidence="16" type="ORF">THIOM_005598</name>
</gene>
<evidence type="ECO:0000256" key="12">
    <source>
        <dbReference type="PIRSR" id="PIRSR639901-2"/>
    </source>
</evidence>
<dbReference type="FunFam" id="3.40.50.2000:FF:000032">
    <property type="entry name" value="3-deoxy-D-manno-octulosonic acid transferase"/>
    <property type="match status" value="1"/>
</dbReference>
<evidence type="ECO:0000256" key="4">
    <source>
        <dbReference type="ARBA" id="ARBA00012621"/>
    </source>
</evidence>
<dbReference type="UniPathway" id="UPA00958"/>
<dbReference type="GO" id="GO:0043842">
    <property type="term" value="F:Kdo transferase activity"/>
    <property type="evidence" value="ECO:0007669"/>
    <property type="project" value="UniProtKB-EC"/>
</dbReference>
<proteinExistence type="inferred from homology"/>
<dbReference type="Gene3D" id="3.40.50.2000">
    <property type="entry name" value="Glycogen Phosphorylase B"/>
    <property type="match status" value="1"/>
</dbReference>
<dbReference type="InterPro" id="IPR038107">
    <property type="entry name" value="Glycos_transf_N_sf"/>
</dbReference>
<dbReference type="GO" id="GO:0005886">
    <property type="term" value="C:plasma membrane"/>
    <property type="evidence" value="ECO:0007669"/>
    <property type="project" value="UniProtKB-SubCell"/>
</dbReference>
<feature type="active site" description="Proton acceptor" evidence="11">
    <location>
        <position position="63"/>
    </location>
</feature>
<dbReference type="PANTHER" id="PTHR42755:SF1">
    <property type="entry name" value="3-DEOXY-D-MANNO-OCTULOSONIC ACID TRANSFERASE, MITOCHONDRIAL-RELATED"/>
    <property type="match status" value="1"/>
</dbReference>
<dbReference type="Pfam" id="PF04413">
    <property type="entry name" value="Glycos_transf_N"/>
    <property type="match status" value="1"/>
</dbReference>
<dbReference type="AlphaFoldDB" id="A0A176RSU1"/>
<evidence type="ECO:0000256" key="3">
    <source>
        <dbReference type="ARBA" id="ARBA00006380"/>
    </source>
</evidence>
<dbReference type="InterPro" id="IPR001296">
    <property type="entry name" value="Glyco_trans_1"/>
</dbReference>
<dbReference type="InterPro" id="IPR039901">
    <property type="entry name" value="Kdotransferase"/>
</dbReference>
<dbReference type="InterPro" id="IPR007507">
    <property type="entry name" value="Glycos_transf_N"/>
</dbReference>
<feature type="domain" description="3-deoxy-D-manno-octulosonic-acid transferase N-terminal" evidence="15">
    <location>
        <begin position="36"/>
        <end position="211"/>
    </location>
</feature>
<comment type="subcellular location">
    <subcellularLocation>
        <location evidence="1">Cell inner membrane</location>
        <topology evidence="1">Single-pass membrane protein</topology>
        <orientation evidence="1">Cytoplasmic side</orientation>
    </subcellularLocation>
    <subcellularLocation>
        <location evidence="13">Cell membrane</location>
    </subcellularLocation>
</comment>
<evidence type="ECO:0000256" key="7">
    <source>
        <dbReference type="ARBA" id="ARBA00022679"/>
    </source>
</evidence>
<sequence>MQKLMRFIYSFIFYLIIPFVLLRLLWRGVRAPAYWQRWSERFSFGPALPVQQSLWIHAVSMGEVQAAVPLIRALRTRFQSILVTTMTPTGSQRVREVFGDSVWHLYLPYDLPGTMARFLARVQPRLLIIMETELWPNLLYACQQRRIPVILANARLSANSAAGYQRIGRLTRQMLASVTAVAAQTQVDAARFIELGAPPSKVHATGSIKFDSRLPANFSEKAAELRNQWGINRAVWIAASTHEGEEEAVLDAFSKLKVVFDDLLLVLVPRHPERFNRVAALCKRFIVARRSEGNINTEIEIYLGDTMGDLPLLYAACDVAFVGGTLVPIGGHNLLEPAAVSLPVIMGPHVFECAEICRQLLEAQAARQVNNGAELVEAVKIYLSDAKLKKETGENGRLFVEKNRGALERLLTIILDKTNWNY</sequence>
<evidence type="ECO:0000259" key="14">
    <source>
        <dbReference type="Pfam" id="PF00534"/>
    </source>
</evidence>
<dbReference type="SUPFAM" id="SSF53756">
    <property type="entry name" value="UDP-Glycosyltransferase/glycogen phosphorylase"/>
    <property type="match status" value="1"/>
</dbReference>
<keyword evidence="13" id="KW-0472">Membrane</keyword>
<dbReference type="GO" id="GO:0009245">
    <property type="term" value="P:lipid A biosynthetic process"/>
    <property type="evidence" value="ECO:0007669"/>
    <property type="project" value="TreeGrafter"/>
</dbReference>
<evidence type="ECO:0000259" key="15">
    <source>
        <dbReference type="Pfam" id="PF04413"/>
    </source>
</evidence>
<comment type="function">
    <text evidence="13">Involved in lipopolysaccharide (LPS) biosynthesis. Catalyzes the transfer of 3-deoxy-D-manno-octulosonate (Kdo) residue(s) from CMP-Kdo to lipid IV(A), the tetraacyldisaccharide-1,4'-bisphosphate precursor of lipid A.</text>
</comment>
<keyword evidence="7 13" id="KW-0808">Transferase</keyword>
<dbReference type="Pfam" id="PF00534">
    <property type="entry name" value="Glycos_transf_1"/>
    <property type="match status" value="1"/>
</dbReference>
<comment type="similarity">
    <text evidence="3">Belongs to the glycosyltransferase group 1 family. Glycosyltransferase 30 subfamily.</text>
</comment>
<evidence type="ECO:0000313" key="16">
    <source>
        <dbReference type="EMBL" id="OAD18798.1"/>
    </source>
</evidence>
<accession>A0A176RSU1</accession>
<evidence type="ECO:0000256" key="11">
    <source>
        <dbReference type="PIRSR" id="PIRSR639901-1"/>
    </source>
</evidence>
<evidence type="ECO:0000256" key="2">
    <source>
        <dbReference type="ARBA" id="ARBA00004713"/>
    </source>
</evidence>
<evidence type="ECO:0000313" key="17">
    <source>
        <dbReference type="Proteomes" id="UP000076962"/>
    </source>
</evidence>
<dbReference type="EC" id="2.4.99.12" evidence="4 13"/>
<keyword evidence="13" id="KW-0812">Transmembrane</keyword>
<keyword evidence="13" id="KW-0448">Lipopolysaccharide biosynthesis</keyword>
<feature type="site" description="Transition state stabilizer" evidence="12">
    <location>
        <position position="131"/>
    </location>
</feature>
<evidence type="ECO:0000256" key="10">
    <source>
        <dbReference type="ARBA" id="ARBA00049183"/>
    </source>
</evidence>